<evidence type="ECO:0000313" key="4">
    <source>
        <dbReference type="Proteomes" id="UP000006512"/>
    </source>
</evidence>
<dbReference type="Pfam" id="PF03633">
    <property type="entry name" value="Glyco_hydro_65C"/>
    <property type="match status" value="1"/>
</dbReference>
<dbReference type="EMBL" id="GL883081">
    <property type="protein sequence ID" value="EGF89259.1"/>
    <property type="molecule type" value="Genomic_DNA"/>
</dbReference>
<dbReference type="Proteomes" id="UP000006512">
    <property type="component" value="Unassembled WGS sequence"/>
</dbReference>
<organism evidence="3 4">
    <name type="scientific">Asticcacaulis biprosthecium C19</name>
    <dbReference type="NCBI Taxonomy" id="715226"/>
    <lineage>
        <taxon>Bacteria</taxon>
        <taxon>Pseudomonadati</taxon>
        <taxon>Pseudomonadota</taxon>
        <taxon>Alphaproteobacteria</taxon>
        <taxon>Caulobacterales</taxon>
        <taxon>Caulobacteraceae</taxon>
        <taxon>Asticcacaulis</taxon>
    </lineage>
</organism>
<dbReference type="OrthoDB" id="231241at2"/>
<name>F4QTV9_9CAUL</name>
<dbReference type="InterPro" id="IPR008928">
    <property type="entry name" value="6-hairpin_glycosidase_sf"/>
</dbReference>
<dbReference type="AlphaFoldDB" id="F4QTV9"/>
<sequence>MKKINQKWLPISSAISLLVACPFMSHANIQADASIPSVAPTRDSEILDRVEILERMTFLDNRDWAWYKKNVPFLETPDSEIDATYYYRFDMMTKHFVYGSPEHGYAVTEFIDRPAWSGTYGAIVAPVGLQFSDMRWLRDQRVTRDYARYWFNVPGALPRAYSNWFGTSMWGLYEAWGDRAFIQSILPEMKAQYEGWEQEHFDAKAQMFVWNGMQDGMETNINSRLTKDWFRGAEGYRPTLNAYMYGDALAISRAAELTGDTATAKLYADKASALRDRVQTRLWDPKRQHFFHMFANDEQGGIKANSLTYQTGTHAGSPYGRELIGFVPWQFNLPDPKAKEDYAAAWKTLMDPNGFFAPYGPTTVERHDPQFKITPRCCVWSGDSWPYATAQTLEAMANLLNNYEQDYITRADYLKLLKVFTVTQRHEGKPYIAEAANPDTGAWQIVDGHSEHYFHSSYIDLVVTGLAGLRPRADNVLEVNPLFPGDWAYFALDGVSYHGHDVSILWDKDGTRYNKGKGLTLIVDGKIAGNAPTLQKLEVAIPAPVPASPTDNAINFAVNNEGSYFPNFSASFSDPKTALQRLNDGVAWYLNAPPNRWTTEGSPNTSDTLVMNFGTTRPVSSLSLYFLDDGDTLRPPKAYEVEYWKDGAWLKASGSTRFPEKPEGRRPNIVSFANPVSTEKFRFTLIHSPGAFTGLSEVEAWGHDTLPLSAPTAEIDDLAYNPGSQQYPKASASYTSPFDRIEEVNDGKVFFSSNSRNRWTAFESPNDTDWVQIDFGAEKTVGRVDLYIFGDDGGVRAPLGYALIYWDGTAWKPLDIASRTPKEPTAGTVNSISVSPVKARKVGVIFKHDSPGRTGLTELMVFEK</sequence>
<dbReference type="SUPFAM" id="SSF48208">
    <property type="entry name" value="Six-hairpin glycosidases"/>
    <property type="match status" value="1"/>
</dbReference>
<dbReference type="STRING" id="715226.ABI_46060"/>
<feature type="domain" description="F5/8 type C" evidence="2">
    <location>
        <begin position="712"/>
        <end position="864"/>
    </location>
</feature>
<dbReference type="HOGENOM" id="CLU_016780_0_0_5"/>
<dbReference type="Gene3D" id="1.50.10.10">
    <property type="match status" value="1"/>
</dbReference>
<dbReference type="PROSITE" id="PS51257">
    <property type="entry name" value="PROKAR_LIPOPROTEIN"/>
    <property type="match status" value="1"/>
</dbReference>
<accession>F4QTV9</accession>
<dbReference type="InterPro" id="IPR000421">
    <property type="entry name" value="FA58C"/>
</dbReference>
<protein>
    <submittedName>
        <fullName evidence="3">F5/8 type C domain protein</fullName>
    </submittedName>
</protein>
<feature type="signal peptide" evidence="1">
    <location>
        <begin position="1"/>
        <end position="27"/>
    </location>
</feature>
<dbReference type="PROSITE" id="PS50022">
    <property type="entry name" value="FA58C_3"/>
    <property type="match status" value="2"/>
</dbReference>
<dbReference type="RefSeq" id="WP_006275380.1">
    <property type="nucleotide sequence ID" value="NZ_GL883081.1"/>
</dbReference>
<dbReference type="SUPFAM" id="SSF49785">
    <property type="entry name" value="Galactose-binding domain-like"/>
    <property type="match status" value="2"/>
</dbReference>
<dbReference type="Pfam" id="PF22422">
    <property type="entry name" value="MGH1-like_GH"/>
    <property type="match status" value="1"/>
</dbReference>
<dbReference type="eggNOG" id="COG3408">
    <property type="taxonomic scope" value="Bacteria"/>
</dbReference>
<feature type="domain" description="F5/8 type C" evidence="2">
    <location>
        <begin position="553"/>
        <end position="703"/>
    </location>
</feature>
<dbReference type="GO" id="GO:0005975">
    <property type="term" value="P:carbohydrate metabolic process"/>
    <property type="evidence" value="ECO:0007669"/>
    <property type="project" value="InterPro"/>
</dbReference>
<evidence type="ECO:0000313" key="3">
    <source>
        <dbReference type="EMBL" id="EGF89259.1"/>
    </source>
</evidence>
<evidence type="ECO:0000256" key="1">
    <source>
        <dbReference type="SAM" id="SignalP"/>
    </source>
</evidence>
<dbReference type="InterPro" id="IPR008979">
    <property type="entry name" value="Galactose-bd-like_sf"/>
</dbReference>
<reference evidence="4" key="1">
    <citation type="submission" date="2011-03" db="EMBL/GenBank/DDBJ databases">
        <title>Draft genome sequence of Brevundimonas diminuta.</title>
        <authorList>
            <person name="Brown P.J.B."/>
            <person name="Buechlein A."/>
            <person name="Hemmerich C."/>
            <person name="Brun Y.V."/>
        </authorList>
    </citation>
    <scope>NUCLEOTIDE SEQUENCE [LARGE SCALE GENOMIC DNA]</scope>
    <source>
        <strain evidence="4">C19</strain>
    </source>
</reference>
<proteinExistence type="predicted"/>
<dbReference type="InterPro" id="IPR054491">
    <property type="entry name" value="MGH1-like_GH"/>
</dbReference>
<dbReference type="InterPro" id="IPR012341">
    <property type="entry name" value="6hp_glycosidase-like_sf"/>
</dbReference>
<feature type="chain" id="PRO_5003320441" evidence="1">
    <location>
        <begin position="28"/>
        <end position="864"/>
    </location>
</feature>
<keyword evidence="4" id="KW-1185">Reference proteome</keyword>
<keyword evidence="1" id="KW-0732">Signal</keyword>
<dbReference type="Gene3D" id="2.60.420.10">
    <property type="entry name" value="Maltose phosphorylase, domain 3"/>
    <property type="match status" value="1"/>
</dbReference>
<dbReference type="InterPro" id="IPR005194">
    <property type="entry name" value="Glyco_hydro_65_C"/>
</dbReference>
<gene>
    <name evidence="3" type="ORF">ABI_46060</name>
</gene>
<dbReference type="Pfam" id="PF00754">
    <property type="entry name" value="F5_F8_type_C"/>
    <property type="match status" value="2"/>
</dbReference>
<evidence type="ECO:0000259" key="2">
    <source>
        <dbReference type="PROSITE" id="PS50022"/>
    </source>
</evidence>
<dbReference type="Gene3D" id="2.60.120.260">
    <property type="entry name" value="Galactose-binding domain-like"/>
    <property type="match status" value="2"/>
</dbReference>